<dbReference type="Gene3D" id="3.30.565.30">
    <property type="entry name" value="Sporulation initiation phosphotransferase B (SpoOB), C-terminal domain"/>
    <property type="match status" value="1"/>
</dbReference>
<dbReference type="SUPFAM" id="SSF55890">
    <property type="entry name" value="Sporulation response regulatory protein Spo0B"/>
    <property type="match status" value="1"/>
</dbReference>
<reference evidence="5 6" key="1">
    <citation type="submission" date="2020-03" db="EMBL/GenBank/DDBJ databases">
        <title>Assessment of the enzymatic potential of alkaline-tolerant lipase obtained from Bacillus luteus H11 (technogenic soil) for the bioremediation of saline soils contaminated with petroleum substances.</title>
        <authorList>
            <person name="Kalwasinska A."/>
        </authorList>
    </citation>
    <scope>NUCLEOTIDE SEQUENCE [LARGE SCALE GENOMIC DNA]</scope>
    <source>
        <strain evidence="5 6">H11</strain>
    </source>
</reference>
<dbReference type="Proteomes" id="UP000752012">
    <property type="component" value="Unassembled WGS sequence"/>
</dbReference>
<keyword evidence="1" id="KW-0597">Phosphoprotein</keyword>
<dbReference type="Pfam" id="PF14689">
    <property type="entry name" value="SPOB_a"/>
    <property type="match status" value="1"/>
</dbReference>
<keyword evidence="3" id="KW-0418">Kinase</keyword>
<dbReference type="InterPro" id="IPR037100">
    <property type="entry name" value="Spo0B_C_sf"/>
</dbReference>
<evidence type="ECO:0000313" key="5">
    <source>
        <dbReference type="EMBL" id="NJP36582.1"/>
    </source>
</evidence>
<dbReference type="InterPro" id="IPR039506">
    <property type="entry name" value="SPOB_a"/>
</dbReference>
<dbReference type="GO" id="GO:0000155">
    <property type="term" value="F:phosphorelay sensor kinase activity"/>
    <property type="evidence" value="ECO:0007669"/>
    <property type="project" value="InterPro"/>
</dbReference>
<protein>
    <recommendedName>
        <fullName evidence="4">SpoOB alpha-helical domain-containing protein</fullName>
    </recommendedName>
</protein>
<evidence type="ECO:0000256" key="1">
    <source>
        <dbReference type="ARBA" id="ARBA00022553"/>
    </source>
</evidence>
<sequence>MPNYRPADVLKYSRHDHMNELQIIKAYADLGHYERIKPKIDQYIQRAAQESRMTALVIPDFVEWALTYNWASPKAPVVWSVESIEASWSDIESVMLSCAAALLEGLEARIPLGPEHELFGELRGPQDRHILFSYDGIKLEQEVLEELTNRVEAAGGSLTIEESGYGAVFIVKP</sequence>
<proteinExistence type="predicted"/>
<comment type="caution">
    <text evidence="5">The sequence shown here is derived from an EMBL/GenBank/DDBJ whole genome shotgun (WGS) entry which is preliminary data.</text>
</comment>
<dbReference type="Gene3D" id="1.10.287.130">
    <property type="match status" value="1"/>
</dbReference>
<evidence type="ECO:0000256" key="3">
    <source>
        <dbReference type="ARBA" id="ARBA00022777"/>
    </source>
</evidence>
<keyword evidence="6" id="KW-1185">Reference proteome</keyword>
<feature type="domain" description="SpoOB alpha-helical" evidence="4">
    <location>
        <begin position="8"/>
        <end position="53"/>
    </location>
</feature>
<dbReference type="EMBL" id="JAATHJ010000003">
    <property type="protein sequence ID" value="NJP36582.1"/>
    <property type="molecule type" value="Genomic_DNA"/>
</dbReference>
<dbReference type="AlphaFoldDB" id="A0A969PLV6"/>
<gene>
    <name evidence="5" type="ORF">HCN83_03135</name>
</gene>
<evidence type="ECO:0000256" key="2">
    <source>
        <dbReference type="ARBA" id="ARBA00022679"/>
    </source>
</evidence>
<dbReference type="InterPro" id="IPR016120">
    <property type="entry name" value="Sig_transdc_His_kin_SpoOB"/>
</dbReference>
<accession>A0A969PLV6</accession>
<keyword evidence="2" id="KW-0808">Transferase</keyword>
<name>A0A969PLV6_9BACI</name>
<organism evidence="5 6">
    <name type="scientific">Alkalicoccus luteus</name>
    <dbReference type="NCBI Taxonomy" id="1237094"/>
    <lineage>
        <taxon>Bacteria</taxon>
        <taxon>Bacillati</taxon>
        <taxon>Bacillota</taxon>
        <taxon>Bacilli</taxon>
        <taxon>Bacillales</taxon>
        <taxon>Bacillaceae</taxon>
        <taxon>Alkalicoccus</taxon>
    </lineage>
</organism>
<evidence type="ECO:0000313" key="6">
    <source>
        <dbReference type="Proteomes" id="UP000752012"/>
    </source>
</evidence>
<evidence type="ECO:0000259" key="4">
    <source>
        <dbReference type="Pfam" id="PF14689"/>
    </source>
</evidence>
<dbReference type="RefSeq" id="WP_168004868.1">
    <property type="nucleotide sequence ID" value="NZ_JAATHJ010000003.1"/>
</dbReference>